<dbReference type="InterPro" id="IPR000160">
    <property type="entry name" value="GGDEF_dom"/>
</dbReference>
<evidence type="ECO:0000259" key="2">
    <source>
        <dbReference type="PROSITE" id="PS50883"/>
    </source>
</evidence>
<dbReference type="Proteomes" id="UP001596542">
    <property type="component" value="Unassembled WGS sequence"/>
</dbReference>
<dbReference type="Gene3D" id="3.30.450.20">
    <property type="entry name" value="PAS domain"/>
    <property type="match status" value="1"/>
</dbReference>
<reference evidence="5" key="1">
    <citation type="journal article" date="2019" name="Int. J. Syst. Evol. Microbiol.">
        <title>The Global Catalogue of Microorganisms (GCM) 10K type strain sequencing project: providing services to taxonomists for standard genome sequencing and annotation.</title>
        <authorList>
            <consortium name="The Broad Institute Genomics Platform"/>
            <consortium name="The Broad Institute Genome Sequencing Center for Infectious Disease"/>
            <person name="Wu L."/>
            <person name="Ma J."/>
        </authorList>
    </citation>
    <scope>NUCLEOTIDE SEQUENCE [LARGE SCALE GENOMIC DNA]</scope>
    <source>
        <strain evidence="5">KACC 12508</strain>
    </source>
</reference>
<dbReference type="InterPro" id="IPR043128">
    <property type="entry name" value="Rev_trsase/Diguanyl_cyclase"/>
</dbReference>
<dbReference type="PROSITE" id="PS50887">
    <property type="entry name" value="GGDEF"/>
    <property type="match status" value="1"/>
</dbReference>
<keyword evidence="1" id="KW-0472">Membrane</keyword>
<protein>
    <submittedName>
        <fullName evidence="4">Bifunctional diguanylate cyclase/phosphodiesterase</fullName>
    </submittedName>
</protein>
<evidence type="ECO:0000256" key="1">
    <source>
        <dbReference type="SAM" id="Phobius"/>
    </source>
</evidence>
<dbReference type="PANTHER" id="PTHR44757">
    <property type="entry name" value="DIGUANYLATE CYCLASE DGCP"/>
    <property type="match status" value="1"/>
</dbReference>
<gene>
    <name evidence="4" type="ORF">ACFQPC_02200</name>
</gene>
<dbReference type="InterPro" id="IPR029787">
    <property type="entry name" value="Nucleotide_cyclase"/>
</dbReference>
<dbReference type="CDD" id="cd01949">
    <property type="entry name" value="GGDEF"/>
    <property type="match status" value="1"/>
</dbReference>
<proteinExistence type="predicted"/>
<sequence>MQSVLRSLKKHGNNLILGEKGLVPVTFLLAFAMLTIIWWGTLSRMAHEKELVLESSISDGQNIASIVATNLNEVLDRASHYAKIGRSMMEEERFAELQLKPLLSGDPAYLRIAIFDGQANLLQSSANRRSEPELMQLVQKVGQMPTTSGADIQLIAGRPSISDNSAWRVPVVIPFTTADRQHGFLAAVIDLGYFLRLYKDIHLGDGGRIEILTRDAYQLAELNGAGLSAGVDYAGSDYAKFLGGQEQEGVIEAARPGAAEQEIAVFRMLATYPFTVVVTRDQSYVMARLTARHRDYLQRAIVVSVAVVLLMFGLLVIAYRQRRLYNVLAASEQEKRSLIGQLEQEKGRALLQASHDYLTGIPNRMLFYELAAAELARARRSRKLYGMFFLDLDKFKLINDTLGHAVGDLLLQGVARRLRESLREYDLLARLGGDEFVMLISEMTSESDIAKVAAKLVDVVREPFPDLDGHDIEISPSIGIALYPRDGQNVETLLTHADAAMYHAKAAGAGTYRFFDSSLNASSARDVELLTRFKRAIRDDEFCLHYQPRVELQEFGLVGLEALVRWQHPEHGLIFPNDFITLAEENDLIVLLGRWVIAAACRQIADWRAAGLPLVPVAINVSPKQLKDSALLETVMETLARYQIEPGLLEIEITEGCFIEDFDTANRVLEQLRANGLRIALDDYGTGFSGLKNLKKLPIYAIKIDRSFVRDIRNDNSDAVIVASTISLAHNLGLQVVAEGVESKEQLVHLKTAGCDQVQGFYFKRPVPASEIVEILRRGRFTPS</sequence>
<accession>A0ABW2I755</accession>
<dbReference type="SMART" id="SM00267">
    <property type="entry name" value="GGDEF"/>
    <property type="match status" value="1"/>
</dbReference>
<comment type="caution">
    <text evidence="4">The sequence shown here is derived from an EMBL/GenBank/DDBJ whole genome shotgun (WGS) entry which is preliminary data.</text>
</comment>
<evidence type="ECO:0000259" key="3">
    <source>
        <dbReference type="PROSITE" id="PS50887"/>
    </source>
</evidence>
<dbReference type="SMART" id="SM00052">
    <property type="entry name" value="EAL"/>
    <property type="match status" value="1"/>
</dbReference>
<organism evidence="4 5">
    <name type="scientific">Herminiimonas glaciei</name>
    <dbReference type="NCBI Taxonomy" id="523788"/>
    <lineage>
        <taxon>Bacteria</taxon>
        <taxon>Pseudomonadati</taxon>
        <taxon>Pseudomonadota</taxon>
        <taxon>Betaproteobacteria</taxon>
        <taxon>Burkholderiales</taxon>
        <taxon>Oxalobacteraceae</taxon>
        <taxon>Herminiimonas</taxon>
    </lineage>
</organism>
<dbReference type="EMBL" id="JBHTBU010000001">
    <property type="protein sequence ID" value="MFC7286838.1"/>
    <property type="molecule type" value="Genomic_DNA"/>
</dbReference>
<keyword evidence="1" id="KW-0812">Transmembrane</keyword>
<dbReference type="InterPro" id="IPR001633">
    <property type="entry name" value="EAL_dom"/>
</dbReference>
<keyword evidence="1" id="KW-1133">Transmembrane helix</keyword>
<dbReference type="Gene3D" id="3.30.70.270">
    <property type="match status" value="1"/>
</dbReference>
<dbReference type="InterPro" id="IPR035919">
    <property type="entry name" value="EAL_sf"/>
</dbReference>
<dbReference type="SUPFAM" id="SSF55073">
    <property type="entry name" value="Nucleotide cyclase"/>
    <property type="match status" value="1"/>
</dbReference>
<dbReference type="InterPro" id="IPR052155">
    <property type="entry name" value="Biofilm_reg_signaling"/>
</dbReference>
<keyword evidence="5" id="KW-1185">Reference proteome</keyword>
<dbReference type="Gene3D" id="3.20.20.450">
    <property type="entry name" value="EAL domain"/>
    <property type="match status" value="1"/>
</dbReference>
<feature type="transmembrane region" description="Helical" evidence="1">
    <location>
        <begin position="21"/>
        <end position="40"/>
    </location>
</feature>
<dbReference type="Pfam" id="PF00990">
    <property type="entry name" value="GGDEF"/>
    <property type="match status" value="1"/>
</dbReference>
<feature type="domain" description="EAL" evidence="2">
    <location>
        <begin position="526"/>
        <end position="780"/>
    </location>
</feature>
<dbReference type="Pfam" id="PF00563">
    <property type="entry name" value="EAL"/>
    <property type="match status" value="1"/>
</dbReference>
<name>A0ABW2I755_9BURK</name>
<dbReference type="RefSeq" id="WP_382270013.1">
    <property type="nucleotide sequence ID" value="NZ_JBHTBU010000001.1"/>
</dbReference>
<dbReference type="CDD" id="cd01948">
    <property type="entry name" value="EAL"/>
    <property type="match status" value="1"/>
</dbReference>
<dbReference type="PROSITE" id="PS50883">
    <property type="entry name" value="EAL"/>
    <property type="match status" value="1"/>
</dbReference>
<dbReference type="SUPFAM" id="SSF141868">
    <property type="entry name" value="EAL domain-like"/>
    <property type="match status" value="1"/>
</dbReference>
<evidence type="ECO:0000313" key="4">
    <source>
        <dbReference type="EMBL" id="MFC7286838.1"/>
    </source>
</evidence>
<feature type="transmembrane region" description="Helical" evidence="1">
    <location>
        <begin position="296"/>
        <end position="319"/>
    </location>
</feature>
<dbReference type="CDD" id="cd12915">
    <property type="entry name" value="PDC2_DGC_like"/>
    <property type="match status" value="1"/>
</dbReference>
<dbReference type="PANTHER" id="PTHR44757:SF2">
    <property type="entry name" value="BIOFILM ARCHITECTURE MAINTENANCE PROTEIN MBAA"/>
    <property type="match status" value="1"/>
</dbReference>
<dbReference type="NCBIfam" id="TIGR00254">
    <property type="entry name" value="GGDEF"/>
    <property type="match status" value="1"/>
</dbReference>
<evidence type="ECO:0000313" key="5">
    <source>
        <dbReference type="Proteomes" id="UP001596542"/>
    </source>
</evidence>
<feature type="domain" description="GGDEF" evidence="3">
    <location>
        <begin position="383"/>
        <end position="517"/>
    </location>
</feature>